<keyword evidence="2" id="KW-0808">Transferase</keyword>
<reference evidence="2" key="1">
    <citation type="submission" date="2021-06" db="EMBL/GenBank/DDBJ databases">
        <title>Halomicroarcula sp. F24A a new haloarchaeum isolated from saline soil.</title>
        <authorList>
            <person name="Duran-Viseras A."/>
            <person name="Sanchez-Porro C."/>
            <person name="Ventosa A."/>
        </authorList>
    </citation>
    <scope>NUCLEOTIDE SEQUENCE</scope>
    <source>
        <strain evidence="2">F24A</strain>
    </source>
</reference>
<evidence type="ECO:0000313" key="3">
    <source>
        <dbReference type="Proteomes" id="UP000783863"/>
    </source>
</evidence>
<keyword evidence="2" id="KW-0328">Glycosyltransferase</keyword>
<dbReference type="Pfam" id="PF13439">
    <property type="entry name" value="Glyco_transf_4"/>
    <property type="match status" value="1"/>
</dbReference>
<dbReference type="GO" id="GO:0016757">
    <property type="term" value="F:glycosyltransferase activity"/>
    <property type="evidence" value="ECO:0007669"/>
    <property type="project" value="UniProtKB-KW"/>
</dbReference>
<dbReference type="Pfam" id="PF13692">
    <property type="entry name" value="Glyco_trans_1_4"/>
    <property type="match status" value="1"/>
</dbReference>
<dbReference type="SUPFAM" id="SSF53756">
    <property type="entry name" value="UDP-Glycosyltransferase/glycogen phosphorylase"/>
    <property type="match status" value="1"/>
</dbReference>
<dbReference type="EMBL" id="RKLQ01000006">
    <property type="protein sequence ID" value="MBX0305834.1"/>
    <property type="molecule type" value="Genomic_DNA"/>
</dbReference>
<gene>
    <name evidence="2" type="ORF">EGD98_19505</name>
</gene>
<keyword evidence="3" id="KW-1185">Reference proteome</keyword>
<name>A0A8J8CB43_9EURY</name>
<proteinExistence type="predicted"/>
<dbReference type="AlphaFoldDB" id="A0A8J8CB43"/>
<evidence type="ECO:0000259" key="1">
    <source>
        <dbReference type="Pfam" id="PF13439"/>
    </source>
</evidence>
<dbReference type="InterPro" id="IPR028098">
    <property type="entry name" value="Glyco_trans_4-like_N"/>
</dbReference>
<dbReference type="PANTHER" id="PTHR12526">
    <property type="entry name" value="GLYCOSYLTRANSFERASE"/>
    <property type="match status" value="1"/>
</dbReference>
<dbReference type="Gene3D" id="3.40.50.2000">
    <property type="entry name" value="Glycogen Phosphorylase B"/>
    <property type="match status" value="2"/>
</dbReference>
<feature type="domain" description="Glycosyltransferase subfamily 4-like N-terminal" evidence="1">
    <location>
        <begin position="10"/>
        <end position="146"/>
    </location>
</feature>
<accession>A0A8J8CB43</accession>
<sequence>MEFFHEQVRIIRDLGIQCDVRYSHDMRGTHRDESLLRVISGHNPLYYAIRGSSLYSKVLRSSLTAEYDIIHVNSGLVAPLGLLQPQRPVVLTLWGDDLLGDRLGGYQPAITKFCAEQSDRVIVRSQEMKDALPCDATIIPSGVDVSKFRPIDSTEARDAVGWDTTARHVLFPYPPQREKKRYPLAKRTVETVNRSFDETVRLQQVYDADHDEMPLYYNAADVLLLPSLREGSPNTVKEAMACNLPVVSTDVGDVRERLGPVSNSHVCSDDSQLAEAIRSVLDSGERSDGREYVEGVRLERMGERILDIYESLLEETAGVSRR</sequence>
<evidence type="ECO:0000313" key="2">
    <source>
        <dbReference type="EMBL" id="MBX0305834.1"/>
    </source>
</evidence>
<dbReference type="EC" id="2.4.-.-" evidence="2"/>
<comment type="caution">
    <text evidence="2">The sequence shown here is derived from an EMBL/GenBank/DDBJ whole genome shotgun (WGS) entry which is preliminary data.</text>
</comment>
<dbReference type="Proteomes" id="UP000783863">
    <property type="component" value="Unassembled WGS sequence"/>
</dbReference>
<protein>
    <submittedName>
        <fullName evidence="2">Glycosyltransferase</fullName>
        <ecNumber evidence="2">2.4.-.-</ecNumber>
    </submittedName>
</protein>
<organism evidence="2 3">
    <name type="scientific">Haloarcula salinisoli</name>
    <dbReference type="NCBI Taxonomy" id="2487746"/>
    <lineage>
        <taxon>Archaea</taxon>
        <taxon>Methanobacteriati</taxon>
        <taxon>Methanobacteriota</taxon>
        <taxon>Stenosarchaea group</taxon>
        <taxon>Halobacteria</taxon>
        <taxon>Halobacteriales</taxon>
        <taxon>Haloarculaceae</taxon>
        <taxon>Haloarcula</taxon>
    </lineage>
</organism>